<protein>
    <submittedName>
        <fullName evidence="1">Uncharacterized protein</fullName>
    </submittedName>
</protein>
<evidence type="ECO:0000313" key="2">
    <source>
        <dbReference type="Proteomes" id="UP000654108"/>
    </source>
</evidence>
<organism evidence="1 2">
    <name type="scientific">Devosia oryzisoli</name>
    <dbReference type="NCBI Taxonomy" id="2774138"/>
    <lineage>
        <taxon>Bacteria</taxon>
        <taxon>Pseudomonadati</taxon>
        <taxon>Pseudomonadota</taxon>
        <taxon>Alphaproteobacteria</taxon>
        <taxon>Hyphomicrobiales</taxon>
        <taxon>Devosiaceae</taxon>
        <taxon>Devosia</taxon>
    </lineage>
</organism>
<reference evidence="1" key="1">
    <citation type="submission" date="2020-09" db="EMBL/GenBank/DDBJ databases">
        <title>Genome seq and assembly of Devosia sp.</title>
        <authorList>
            <person name="Chhetri G."/>
        </authorList>
    </citation>
    <scope>NUCLEOTIDE SEQUENCE</scope>
    <source>
        <strain evidence="1">PTR5</strain>
    </source>
</reference>
<name>A0A927FVE9_9HYPH</name>
<dbReference type="EMBL" id="JACYFU010000003">
    <property type="protein sequence ID" value="MBD8066247.1"/>
    <property type="molecule type" value="Genomic_DNA"/>
</dbReference>
<comment type="caution">
    <text evidence="1">The sequence shown here is derived from an EMBL/GenBank/DDBJ whole genome shotgun (WGS) entry which is preliminary data.</text>
</comment>
<sequence>MAEIYKVVVSGHDKIRELSFVHCPRIGETVVIDSLGSNARFMVRQITHHAYAPGANHVPNATITLEPHPW</sequence>
<dbReference type="Proteomes" id="UP000654108">
    <property type="component" value="Unassembled WGS sequence"/>
</dbReference>
<evidence type="ECO:0000313" key="1">
    <source>
        <dbReference type="EMBL" id="MBD8066247.1"/>
    </source>
</evidence>
<accession>A0A927FVE9</accession>
<proteinExistence type="predicted"/>
<dbReference type="RefSeq" id="WP_191775755.1">
    <property type="nucleotide sequence ID" value="NZ_JACYFU010000003.1"/>
</dbReference>
<dbReference type="AlphaFoldDB" id="A0A927FVE9"/>
<gene>
    <name evidence="1" type="ORF">IC608_12280</name>
</gene>
<keyword evidence="2" id="KW-1185">Reference proteome</keyword>